<dbReference type="SUPFAM" id="SSF55729">
    <property type="entry name" value="Acyl-CoA N-acyltransferases (Nat)"/>
    <property type="match status" value="1"/>
</dbReference>
<dbReference type="InterPro" id="IPR052523">
    <property type="entry name" value="Trichothecene_AcTrans"/>
</dbReference>
<dbReference type="PANTHER" id="PTHR42791:SF1">
    <property type="entry name" value="N-ACETYLTRANSFERASE DOMAIN-CONTAINING PROTEIN"/>
    <property type="match status" value="1"/>
</dbReference>
<organism evidence="4 5">
    <name type="scientific">Anaeramoeba flamelloides</name>
    <dbReference type="NCBI Taxonomy" id="1746091"/>
    <lineage>
        <taxon>Eukaryota</taxon>
        <taxon>Metamonada</taxon>
        <taxon>Anaeramoebidae</taxon>
        <taxon>Anaeramoeba</taxon>
    </lineage>
</organism>
<evidence type="ECO:0000313" key="5">
    <source>
        <dbReference type="Proteomes" id="UP001150062"/>
    </source>
</evidence>
<evidence type="ECO:0000259" key="3">
    <source>
        <dbReference type="PROSITE" id="PS51186"/>
    </source>
</evidence>
<protein>
    <submittedName>
        <fullName evidence="4">Gnat family acetyltransferase</fullName>
    </submittedName>
</protein>
<dbReference type="Proteomes" id="UP001150062">
    <property type="component" value="Unassembled WGS sequence"/>
</dbReference>
<dbReference type="PROSITE" id="PS51186">
    <property type="entry name" value="GNAT"/>
    <property type="match status" value="1"/>
</dbReference>
<keyword evidence="2" id="KW-0472">Membrane</keyword>
<keyword evidence="2" id="KW-1133">Transmembrane helix</keyword>
<dbReference type="Pfam" id="PF00583">
    <property type="entry name" value="Acetyltransf_1"/>
    <property type="match status" value="1"/>
</dbReference>
<proteinExistence type="predicted"/>
<sequence>MNSYGKWFLIIFLVLFVMLIILYYLFRRTAPRLTYEALQKALTIYADQYETNKGCEMVEPTKTLRQNEIDSIAQAFENNLENQWLTFNNNPNISLSGSKEEEKEEDFFLNMCLKTALSYGNVLVLRDKEKDNQLLGVAALANPGHPFKDMHFFRGMGFKKPSFVNKKAKKEGWEDAVNVKFDALVNQSEKFHHQHFKNKKHWYLQILGVVQAAQGKGVGKKLLDCCFALAHESGHPLYLECNDDNVPYYEKRGFRKLGDIRCIPKPKKKLKNRLLLEFEEFNLNGMIWESGNNEKNQIIAISSPSSLSLSKSQLSSSYDDEKQEDGSDQSFDEIEKK</sequence>
<feature type="compositionally biased region" description="Low complexity" evidence="1">
    <location>
        <begin position="305"/>
        <end position="317"/>
    </location>
</feature>
<dbReference type="CDD" id="cd04301">
    <property type="entry name" value="NAT_SF"/>
    <property type="match status" value="1"/>
</dbReference>
<keyword evidence="2" id="KW-0812">Transmembrane</keyword>
<dbReference type="InterPro" id="IPR000182">
    <property type="entry name" value="GNAT_dom"/>
</dbReference>
<feature type="compositionally biased region" description="Acidic residues" evidence="1">
    <location>
        <begin position="321"/>
        <end position="337"/>
    </location>
</feature>
<gene>
    <name evidence="4" type="ORF">M0813_18463</name>
</gene>
<dbReference type="PANTHER" id="PTHR42791">
    <property type="entry name" value="GNAT FAMILY ACETYLTRANSFERASE"/>
    <property type="match status" value="1"/>
</dbReference>
<reference evidence="4" key="1">
    <citation type="submission" date="2022-08" db="EMBL/GenBank/DDBJ databases">
        <title>Novel sulfate-reducing endosymbionts in the free-living metamonad Anaeramoeba.</title>
        <authorList>
            <person name="Jerlstrom-Hultqvist J."/>
            <person name="Cepicka I."/>
            <person name="Gallot-Lavallee L."/>
            <person name="Salas-Leiva D."/>
            <person name="Curtis B.A."/>
            <person name="Zahonova K."/>
            <person name="Pipaliya S."/>
            <person name="Dacks J."/>
            <person name="Roger A.J."/>
        </authorList>
    </citation>
    <scope>NUCLEOTIDE SEQUENCE</scope>
    <source>
        <strain evidence="4">Schooner1</strain>
    </source>
</reference>
<dbReference type="InterPro" id="IPR016181">
    <property type="entry name" value="Acyl_CoA_acyltransferase"/>
</dbReference>
<name>A0ABQ8YTA0_9EUKA</name>
<dbReference type="EMBL" id="JAOAOG010000122">
    <property type="protein sequence ID" value="KAJ6247828.1"/>
    <property type="molecule type" value="Genomic_DNA"/>
</dbReference>
<feature type="domain" description="N-acetyltransferase" evidence="3">
    <location>
        <begin position="123"/>
        <end position="277"/>
    </location>
</feature>
<evidence type="ECO:0000256" key="1">
    <source>
        <dbReference type="SAM" id="MobiDB-lite"/>
    </source>
</evidence>
<feature type="region of interest" description="Disordered" evidence="1">
    <location>
        <begin position="305"/>
        <end position="337"/>
    </location>
</feature>
<evidence type="ECO:0000256" key="2">
    <source>
        <dbReference type="SAM" id="Phobius"/>
    </source>
</evidence>
<keyword evidence="5" id="KW-1185">Reference proteome</keyword>
<evidence type="ECO:0000313" key="4">
    <source>
        <dbReference type="EMBL" id="KAJ6247828.1"/>
    </source>
</evidence>
<comment type="caution">
    <text evidence="4">The sequence shown here is derived from an EMBL/GenBank/DDBJ whole genome shotgun (WGS) entry which is preliminary data.</text>
</comment>
<dbReference type="Gene3D" id="3.40.630.30">
    <property type="match status" value="1"/>
</dbReference>
<accession>A0ABQ8YTA0</accession>
<feature type="transmembrane region" description="Helical" evidence="2">
    <location>
        <begin position="6"/>
        <end position="26"/>
    </location>
</feature>